<reference evidence="2 3" key="1">
    <citation type="submission" date="2018-04" db="EMBL/GenBank/DDBJ databases">
        <title>Genomic Encyclopedia of Type Strains, Phase IV (KMG-IV): sequencing the most valuable type-strain genomes for metagenomic binning, comparative biology and taxonomic classification.</title>
        <authorList>
            <person name="Goeker M."/>
        </authorList>
    </citation>
    <scope>NUCLEOTIDE SEQUENCE [LARGE SCALE GENOMIC DNA]</scope>
    <source>
        <strain evidence="2 3">DSM 14823</strain>
    </source>
</reference>
<proteinExistence type="predicted"/>
<organism evidence="2 3">
    <name type="scientific">Victivallis vadensis</name>
    <dbReference type="NCBI Taxonomy" id="172901"/>
    <lineage>
        <taxon>Bacteria</taxon>
        <taxon>Pseudomonadati</taxon>
        <taxon>Lentisphaerota</taxon>
        <taxon>Lentisphaeria</taxon>
        <taxon>Victivallales</taxon>
        <taxon>Victivallaceae</taxon>
        <taxon>Victivallis</taxon>
    </lineage>
</organism>
<dbReference type="NCBIfam" id="TIGR02532">
    <property type="entry name" value="IV_pilin_GFxxxE"/>
    <property type="match status" value="1"/>
</dbReference>
<keyword evidence="1" id="KW-1133">Transmembrane helix</keyword>
<dbReference type="Gene3D" id="3.30.700.10">
    <property type="entry name" value="Glycoprotein, Type 4 Pilin"/>
    <property type="match status" value="1"/>
</dbReference>
<dbReference type="InterPro" id="IPR012902">
    <property type="entry name" value="N_methyl_site"/>
</dbReference>
<sequence length="232" mass="26262">MKKYFTLIELLIAIAMIAILASMLLPALNKARDRAAQTACLGNLRQLSVMVLQYADQSNGHAPTNEPSKSGGQWYGMNYLNKLEKGGLLNLGIGYSKGKWEAANYYRCGFVRCTKSPLYLTDTRVIEENTYHSSTYCINDAVAGNMAKVPGIEKYNKLSNIPKPSRWLLLAERNKNDGHYFRYTTNFGGSYTPYYPHGNGIGMFSFTDGHIRSISYAQFQRELKNKEIFKYE</sequence>
<accession>A0A2U1APF4</accession>
<dbReference type="InterPro" id="IPR045584">
    <property type="entry name" value="Pilin-like"/>
</dbReference>
<keyword evidence="3" id="KW-1185">Reference proteome</keyword>
<evidence type="ECO:0000256" key="1">
    <source>
        <dbReference type="SAM" id="Phobius"/>
    </source>
</evidence>
<keyword evidence="1" id="KW-0472">Membrane</keyword>
<name>A0A2U1APF4_9BACT</name>
<dbReference type="Proteomes" id="UP000245959">
    <property type="component" value="Unassembled WGS sequence"/>
</dbReference>
<dbReference type="SUPFAM" id="SSF54523">
    <property type="entry name" value="Pili subunits"/>
    <property type="match status" value="1"/>
</dbReference>
<dbReference type="RefSeq" id="WP_116885105.1">
    <property type="nucleotide sequence ID" value="NZ_CABMMC010000090.1"/>
</dbReference>
<evidence type="ECO:0000313" key="3">
    <source>
        <dbReference type="Proteomes" id="UP000245959"/>
    </source>
</evidence>
<comment type="caution">
    <text evidence="2">The sequence shown here is derived from an EMBL/GenBank/DDBJ whole genome shotgun (WGS) entry which is preliminary data.</text>
</comment>
<dbReference type="EMBL" id="QEKH01000027">
    <property type="protein sequence ID" value="PVY38248.1"/>
    <property type="molecule type" value="Genomic_DNA"/>
</dbReference>
<protein>
    <submittedName>
        <fullName evidence="2">Prepilin-type N-terminal cleavage/methylation domain-containing protein/prepilin-type processing-associated H-X9-DG protein</fullName>
    </submittedName>
</protein>
<gene>
    <name evidence="2" type="ORF">C8D82_12710</name>
</gene>
<dbReference type="PANTHER" id="PTHR30093">
    <property type="entry name" value="GENERAL SECRETION PATHWAY PROTEIN G"/>
    <property type="match status" value="1"/>
</dbReference>
<keyword evidence="1" id="KW-0812">Transmembrane</keyword>
<feature type="transmembrane region" description="Helical" evidence="1">
    <location>
        <begin position="7"/>
        <end position="28"/>
    </location>
</feature>
<dbReference type="GeneID" id="78297623"/>
<evidence type="ECO:0000313" key="2">
    <source>
        <dbReference type="EMBL" id="PVY38248.1"/>
    </source>
</evidence>
<dbReference type="AlphaFoldDB" id="A0A2U1APF4"/>